<organism evidence="4 5">
    <name type="scientific">Globisporangium ultimum (strain ATCC 200006 / CBS 805.95 / DAOM BR144)</name>
    <name type="common">Pythium ultimum</name>
    <dbReference type="NCBI Taxonomy" id="431595"/>
    <lineage>
        <taxon>Eukaryota</taxon>
        <taxon>Sar</taxon>
        <taxon>Stramenopiles</taxon>
        <taxon>Oomycota</taxon>
        <taxon>Peronosporomycetes</taxon>
        <taxon>Pythiales</taxon>
        <taxon>Pythiaceae</taxon>
        <taxon>Globisporangium</taxon>
    </lineage>
</organism>
<feature type="signal peptide" evidence="3">
    <location>
        <begin position="1"/>
        <end position="25"/>
    </location>
</feature>
<evidence type="ECO:0000256" key="3">
    <source>
        <dbReference type="SAM" id="SignalP"/>
    </source>
</evidence>
<dbReference type="AlphaFoldDB" id="K3WJ40"/>
<dbReference type="OMA" id="YDIVDPI"/>
<keyword evidence="5" id="KW-1185">Reference proteome</keyword>
<feature type="compositionally biased region" description="Low complexity" evidence="1">
    <location>
        <begin position="146"/>
        <end position="183"/>
    </location>
</feature>
<dbReference type="EMBL" id="GL376564">
    <property type="status" value="NOT_ANNOTATED_CDS"/>
    <property type="molecule type" value="Genomic_DNA"/>
</dbReference>
<keyword evidence="2" id="KW-0812">Transmembrane</keyword>
<feature type="region of interest" description="Disordered" evidence="1">
    <location>
        <begin position="350"/>
        <end position="409"/>
    </location>
</feature>
<keyword evidence="2" id="KW-1133">Transmembrane helix</keyword>
<evidence type="ECO:0000313" key="4">
    <source>
        <dbReference type="EnsemblProtists" id="PYU1_T004982"/>
    </source>
</evidence>
<reference evidence="5" key="2">
    <citation type="submission" date="2010-04" db="EMBL/GenBank/DDBJ databases">
        <authorList>
            <person name="Buell R."/>
            <person name="Hamilton J."/>
            <person name="Hostetler J."/>
        </authorList>
    </citation>
    <scope>NUCLEOTIDE SEQUENCE [LARGE SCALE GENOMIC DNA]</scope>
    <source>
        <strain evidence="5">DAOM:BR144</strain>
    </source>
</reference>
<sequence>MGTTLVTLFVVLTVFASYKAVVVSAQDTAICSTVTCIANGESSCNRATDKCPVCMYAISGGYSCYDKISGECPYPDLLLVCPPKSTLTLAPATVAPPNIVDASSPTSATPSVTPAPATTTTITPATTSVAPETAAKSPNSIQNNPTSSGSTVTSGTTNGASTTDKSATGTSSRTPSSGSTLSGAPSITPAVSPNETTSLDSSNGVSTKSVRMSSQYVNVAVIAAAVIGTMLVGVFVMRRMKQRRDLDGLKTPEDSNKQFNLQVDGRGATPGYMTAPVSRGRAGSRAAGTSRREHNLSSHSDLPSQLSMASLTSSTVEFANSQYGYPSDASSLYASRTVASSAIGYNAARPRQQSVLKEDEEYNQQQPRSNRMQSMGTAAQPHSNRTQSNEAQAPPRPPHQPVYQGVRRKSSAVSLTSGNTYEDEYDIVVPGTLRDADRRNTETLVMDGRFGQISNFSEQDVQTMHDDRFFAKEHEI</sequence>
<protein>
    <submittedName>
        <fullName evidence="4">Uncharacterized protein</fullName>
    </submittedName>
</protein>
<dbReference type="eggNOG" id="ENOG502T0DN">
    <property type="taxonomic scope" value="Eukaryota"/>
</dbReference>
<dbReference type="Proteomes" id="UP000019132">
    <property type="component" value="Unassembled WGS sequence"/>
</dbReference>
<reference evidence="5" key="1">
    <citation type="journal article" date="2010" name="Genome Biol.">
        <title>Genome sequence of the necrotrophic plant pathogen Pythium ultimum reveals original pathogenicity mechanisms and effector repertoire.</title>
        <authorList>
            <person name="Levesque C.A."/>
            <person name="Brouwer H."/>
            <person name="Cano L."/>
            <person name="Hamilton J.P."/>
            <person name="Holt C."/>
            <person name="Huitema E."/>
            <person name="Raffaele S."/>
            <person name="Robideau G.P."/>
            <person name="Thines M."/>
            <person name="Win J."/>
            <person name="Zerillo M.M."/>
            <person name="Beakes G.W."/>
            <person name="Boore J.L."/>
            <person name="Busam D."/>
            <person name="Dumas B."/>
            <person name="Ferriera S."/>
            <person name="Fuerstenberg S.I."/>
            <person name="Gachon C.M."/>
            <person name="Gaulin E."/>
            <person name="Govers F."/>
            <person name="Grenville-Briggs L."/>
            <person name="Horner N."/>
            <person name="Hostetler J."/>
            <person name="Jiang R.H."/>
            <person name="Johnson J."/>
            <person name="Krajaejun T."/>
            <person name="Lin H."/>
            <person name="Meijer H.J."/>
            <person name="Moore B."/>
            <person name="Morris P."/>
            <person name="Phuntmart V."/>
            <person name="Puiu D."/>
            <person name="Shetty J."/>
            <person name="Stajich J.E."/>
            <person name="Tripathy S."/>
            <person name="Wawra S."/>
            <person name="van West P."/>
            <person name="Whitty B.R."/>
            <person name="Coutinho P.M."/>
            <person name="Henrissat B."/>
            <person name="Martin F."/>
            <person name="Thomas P.D."/>
            <person name="Tyler B.M."/>
            <person name="De Vries R.P."/>
            <person name="Kamoun S."/>
            <person name="Yandell M."/>
            <person name="Tisserat N."/>
            <person name="Buell C.R."/>
        </authorList>
    </citation>
    <scope>NUCLEOTIDE SEQUENCE</scope>
    <source>
        <strain evidence="5">DAOM:BR144</strain>
    </source>
</reference>
<feature type="compositionally biased region" description="Basic and acidic residues" evidence="1">
    <location>
        <begin position="247"/>
        <end position="256"/>
    </location>
</feature>
<dbReference type="VEuPathDB" id="FungiDB:PYU1_G004971"/>
<evidence type="ECO:0000256" key="1">
    <source>
        <dbReference type="SAM" id="MobiDB-lite"/>
    </source>
</evidence>
<accession>K3WJ40</accession>
<feature type="region of interest" description="Disordered" evidence="1">
    <location>
        <begin position="101"/>
        <end position="209"/>
    </location>
</feature>
<feature type="chain" id="PRO_5003867979" evidence="3">
    <location>
        <begin position="26"/>
        <end position="476"/>
    </location>
</feature>
<dbReference type="EnsemblProtists" id="PYU1_T004982">
    <property type="protein sequence ID" value="PYU1_T004982"/>
    <property type="gene ID" value="PYU1_G004971"/>
</dbReference>
<keyword evidence="2" id="KW-0472">Membrane</keyword>
<reference evidence="4" key="3">
    <citation type="submission" date="2015-02" db="UniProtKB">
        <authorList>
            <consortium name="EnsemblProtists"/>
        </authorList>
    </citation>
    <scope>IDENTIFICATION</scope>
    <source>
        <strain evidence="4">DAOM BR144</strain>
    </source>
</reference>
<keyword evidence="3" id="KW-0732">Signal</keyword>
<feature type="compositionally biased region" description="Low complexity" evidence="1">
    <location>
        <begin position="102"/>
        <end position="131"/>
    </location>
</feature>
<feature type="compositionally biased region" description="Polar residues" evidence="1">
    <location>
        <begin position="189"/>
        <end position="209"/>
    </location>
</feature>
<feature type="region of interest" description="Disordered" evidence="1">
    <location>
        <begin position="247"/>
        <end position="304"/>
    </location>
</feature>
<evidence type="ECO:0000313" key="5">
    <source>
        <dbReference type="Proteomes" id="UP000019132"/>
    </source>
</evidence>
<name>K3WJ40_GLOUD</name>
<dbReference type="HOGENOM" id="CLU_539167_0_0_1"/>
<dbReference type="InParanoid" id="K3WJ40"/>
<feature type="compositionally biased region" description="Polar residues" evidence="1">
    <location>
        <begin position="363"/>
        <end position="391"/>
    </location>
</feature>
<feature type="compositionally biased region" description="Polar residues" evidence="1">
    <location>
        <begin position="136"/>
        <end position="145"/>
    </location>
</feature>
<proteinExistence type="predicted"/>
<feature type="transmembrane region" description="Helical" evidence="2">
    <location>
        <begin position="216"/>
        <end position="236"/>
    </location>
</feature>
<feature type="compositionally biased region" description="Low complexity" evidence="1">
    <location>
        <begin position="278"/>
        <end position="289"/>
    </location>
</feature>
<evidence type="ECO:0000256" key="2">
    <source>
        <dbReference type="SAM" id="Phobius"/>
    </source>
</evidence>